<dbReference type="FunFam" id="1.10.287.20:FF:000001">
    <property type="entry name" value="Cytochrome b-c1 complex subunit 6"/>
    <property type="match status" value="1"/>
</dbReference>
<dbReference type="Gramene" id="Pp3c26_10210V3.2">
    <property type="protein sequence ID" value="Pp3c26_10210V3.2"/>
    <property type="gene ID" value="Pp3c26_10210"/>
</dbReference>
<evidence type="ECO:0000256" key="2">
    <source>
        <dbReference type="ARBA" id="ARBA00006498"/>
    </source>
</evidence>
<keyword evidence="5" id="KW-0999">Mitochondrion inner membrane</keyword>
<dbReference type="InterPro" id="IPR023184">
    <property type="entry name" value="Ubol_cytC_Rdtase_hinge_dom"/>
</dbReference>
<evidence type="ECO:0000256" key="9">
    <source>
        <dbReference type="ARBA" id="ARBA00023157"/>
    </source>
</evidence>
<feature type="region of interest" description="Disordered" evidence="12">
    <location>
        <begin position="90"/>
        <end position="134"/>
    </location>
</feature>
<evidence type="ECO:0000256" key="5">
    <source>
        <dbReference type="ARBA" id="ARBA00022792"/>
    </source>
</evidence>
<dbReference type="AlphaFoldDB" id="A0A7I4CS68"/>
<evidence type="ECO:0000256" key="6">
    <source>
        <dbReference type="ARBA" id="ARBA00022982"/>
    </source>
</evidence>
<keyword evidence="7" id="KW-0496">Mitochondrion</keyword>
<keyword evidence="3" id="KW-0813">Transport</keyword>
<keyword evidence="13" id="KW-0812">Transmembrane</keyword>
<proteinExistence type="inferred from homology"/>
<keyword evidence="6" id="KW-0249">Electron transport</keyword>
<evidence type="ECO:0000256" key="10">
    <source>
        <dbReference type="ARBA" id="ARBA00044364"/>
    </source>
</evidence>
<name>A0A7I4CS68_PHYPA</name>
<sequence length="192" mass="21438">MEVERASEGAREGGINDRMQRKANERATARERKNAAGERITSSPSPFQSVFLLPLLPVLLVVVVVALVTLLSIAATATLQSIMGDAVEEKSQEIPEEVAEEKVEETAEEEAAEEEEEEAPVEEEEEEEVVDPKAEIEESCKPKCVKQLLALQACEKRVEEDEEGQKHCTGQYFDYWGCIDKCTAPKLFRKLK</sequence>
<evidence type="ECO:0000313" key="16">
    <source>
        <dbReference type="Proteomes" id="UP000006727"/>
    </source>
</evidence>
<evidence type="ECO:0000313" key="15">
    <source>
        <dbReference type="EnsemblPlants" id="Pp3c26_10210V3.2"/>
    </source>
</evidence>
<feature type="region of interest" description="Disordered" evidence="12">
    <location>
        <begin position="1"/>
        <end position="42"/>
    </location>
</feature>
<reference evidence="15 16" key="2">
    <citation type="journal article" date="2018" name="Plant J.">
        <title>The Physcomitrella patens chromosome-scale assembly reveals moss genome structure and evolution.</title>
        <authorList>
            <person name="Lang D."/>
            <person name="Ullrich K.K."/>
            <person name="Murat F."/>
            <person name="Fuchs J."/>
            <person name="Jenkins J."/>
            <person name="Haas F.B."/>
            <person name="Piednoel M."/>
            <person name="Gundlach H."/>
            <person name="Van Bel M."/>
            <person name="Meyberg R."/>
            <person name="Vives C."/>
            <person name="Morata J."/>
            <person name="Symeonidi A."/>
            <person name="Hiss M."/>
            <person name="Muchero W."/>
            <person name="Kamisugi Y."/>
            <person name="Saleh O."/>
            <person name="Blanc G."/>
            <person name="Decker E.L."/>
            <person name="van Gessel N."/>
            <person name="Grimwood J."/>
            <person name="Hayes R.D."/>
            <person name="Graham S.W."/>
            <person name="Gunter L.E."/>
            <person name="McDaniel S.F."/>
            <person name="Hoernstein S.N.W."/>
            <person name="Larsson A."/>
            <person name="Li F.W."/>
            <person name="Perroud P.F."/>
            <person name="Phillips J."/>
            <person name="Ranjan P."/>
            <person name="Rokshar D.S."/>
            <person name="Rothfels C.J."/>
            <person name="Schneider L."/>
            <person name="Shu S."/>
            <person name="Stevenson D.W."/>
            <person name="Thummler F."/>
            <person name="Tillich M."/>
            <person name="Villarreal Aguilar J.C."/>
            <person name="Widiez T."/>
            <person name="Wong G.K."/>
            <person name="Wymore A."/>
            <person name="Zhang Y."/>
            <person name="Zimmer A.D."/>
            <person name="Quatrano R.S."/>
            <person name="Mayer K.F.X."/>
            <person name="Goodstein D."/>
            <person name="Casacuberta J.M."/>
            <person name="Vandepoele K."/>
            <person name="Reski R."/>
            <person name="Cuming A.C."/>
            <person name="Tuskan G.A."/>
            <person name="Maumus F."/>
            <person name="Salse J."/>
            <person name="Schmutz J."/>
            <person name="Rensing S.A."/>
        </authorList>
    </citation>
    <scope>NUCLEOTIDE SEQUENCE [LARGE SCALE GENOMIC DNA]</scope>
    <source>
        <strain evidence="15 16">cv. Gransden 2004</strain>
    </source>
</reference>
<keyword evidence="16" id="KW-1185">Reference proteome</keyword>
<evidence type="ECO:0000256" key="11">
    <source>
        <dbReference type="ARBA" id="ARBA00076110"/>
    </source>
</evidence>
<keyword evidence="4" id="KW-0679">Respiratory chain</keyword>
<dbReference type="EMBL" id="ABEU02000026">
    <property type="status" value="NOT_ANNOTATED_CDS"/>
    <property type="molecule type" value="Genomic_DNA"/>
</dbReference>
<dbReference type="KEGG" id="ppp:112277698"/>
<dbReference type="GeneID" id="112277698"/>
<dbReference type="Pfam" id="PF02320">
    <property type="entry name" value="UCR_hinge"/>
    <property type="match status" value="1"/>
</dbReference>
<dbReference type="Gene3D" id="1.10.287.20">
    <property type="entry name" value="Ubiquinol-cytochrome C reductase hinge domain"/>
    <property type="match status" value="1"/>
</dbReference>
<keyword evidence="8 13" id="KW-0472">Membrane</keyword>
<evidence type="ECO:0000256" key="1">
    <source>
        <dbReference type="ARBA" id="ARBA00004137"/>
    </source>
</evidence>
<evidence type="ECO:0000259" key="14">
    <source>
        <dbReference type="Pfam" id="PF02320"/>
    </source>
</evidence>
<evidence type="ECO:0000256" key="8">
    <source>
        <dbReference type="ARBA" id="ARBA00023136"/>
    </source>
</evidence>
<dbReference type="InterPro" id="IPR003422">
    <property type="entry name" value="Cyt_b-c1_6"/>
</dbReference>
<keyword evidence="13" id="KW-1133">Transmembrane helix</keyword>
<feature type="transmembrane region" description="Helical" evidence="13">
    <location>
        <begin position="51"/>
        <end position="73"/>
    </location>
</feature>
<protein>
    <recommendedName>
        <fullName evidence="11">Complex III subunit VI</fullName>
    </recommendedName>
    <alternativeName>
        <fullName evidence="10">Mitochondrial hinge protein</fullName>
    </alternativeName>
</protein>
<dbReference type="EnsemblPlants" id="Pp3c26_10210V3.2">
    <property type="protein sequence ID" value="Pp3c26_10210V3.2"/>
    <property type="gene ID" value="Pp3c26_10210"/>
</dbReference>
<evidence type="ECO:0000256" key="3">
    <source>
        <dbReference type="ARBA" id="ARBA00022448"/>
    </source>
</evidence>
<reference evidence="15 16" key="1">
    <citation type="journal article" date="2008" name="Science">
        <title>The Physcomitrella genome reveals evolutionary insights into the conquest of land by plants.</title>
        <authorList>
            <person name="Rensing S."/>
            <person name="Lang D."/>
            <person name="Zimmer A."/>
            <person name="Terry A."/>
            <person name="Salamov A."/>
            <person name="Shapiro H."/>
            <person name="Nishiyama T."/>
            <person name="Perroud P.-F."/>
            <person name="Lindquist E."/>
            <person name="Kamisugi Y."/>
            <person name="Tanahashi T."/>
            <person name="Sakakibara K."/>
            <person name="Fujita T."/>
            <person name="Oishi K."/>
            <person name="Shin-I T."/>
            <person name="Kuroki Y."/>
            <person name="Toyoda A."/>
            <person name="Suzuki Y."/>
            <person name="Hashimoto A."/>
            <person name="Yamaguchi K."/>
            <person name="Sugano A."/>
            <person name="Kohara Y."/>
            <person name="Fujiyama A."/>
            <person name="Anterola A."/>
            <person name="Aoki S."/>
            <person name="Ashton N."/>
            <person name="Barbazuk W.B."/>
            <person name="Barker E."/>
            <person name="Bennetzen J."/>
            <person name="Bezanilla M."/>
            <person name="Blankenship R."/>
            <person name="Cho S.H."/>
            <person name="Dutcher S."/>
            <person name="Estelle M."/>
            <person name="Fawcett J.A."/>
            <person name="Gundlach H."/>
            <person name="Hanada K."/>
            <person name="Heyl A."/>
            <person name="Hicks K.A."/>
            <person name="Hugh J."/>
            <person name="Lohr M."/>
            <person name="Mayer K."/>
            <person name="Melkozernov A."/>
            <person name="Murata T."/>
            <person name="Nelson D."/>
            <person name="Pils B."/>
            <person name="Prigge M."/>
            <person name="Reiss B."/>
            <person name="Renner T."/>
            <person name="Rombauts S."/>
            <person name="Rushton P."/>
            <person name="Sanderfoot A."/>
            <person name="Schween G."/>
            <person name="Shiu S.-H."/>
            <person name="Stueber K."/>
            <person name="Theodoulou F.L."/>
            <person name="Tu H."/>
            <person name="Van de Peer Y."/>
            <person name="Verrier P.J."/>
            <person name="Waters E."/>
            <person name="Wood A."/>
            <person name="Yang L."/>
            <person name="Cove D."/>
            <person name="Cuming A."/>
            <person name="Hasebe M."/>
            <person name="Lucas S."/>
            <person name="Mishler D.B."/>
            <person name="Reski R."/>
            <person name="Grigoriev I."/>
            <person name="Quatrano R.S."/>
            <person name="Boore J.L."/>
        </authorList>
    </citation>
    <scope>NUCLEOTIDE SEQUENCE [LARGE SCALE GENOMIC DNA]</scope>
    <source>
        <strain evidence="15 16">cv. Gransden 2004</strain>
    </source>
</reference>
<dbReference type="RefSeq" id="XP_024366092.1">
    <property type="nucleotide sequence ID" value="XM_024510324.2"/>
</dbReference>
<gene>
    <name evidence="15" type="primary">LOC112277698</name>
</gene>
<feature type="compositionally biased region" description="Acidic residues" evidence="12">
    <location>
        <begin position="106"/>
        <end position="129"/>
    </location>
</feature>
<dbReference type="GO" id="GO:0045275">
    <property type="term" value="C:respiratory chain complex III"/>
    <property type="evidence" value="ECO:0000318"/>
    <property type="project" value="GO_Central"/>
</dbReference>
<accession>A0A7I4CS68</accession>
<dbReference type="GO" id="GO:0005743">
    <property type="term" value="C:mitochondrial inner membrane"/>
    <property type="evidence" value="ECO:0007669"/>
    <property type="project" value="UniProtKB-SubCell"/>
</dbReference>
<evidence type="ECO:0000256" key="13">
    <source>
        <dbReference type="SAM" id="Phobius"/>
    </source>
</evidence>
<keyword evidence="9" id="KW-1015">Disulfide bond</keyword>
<dbReference type="GO" id="GO:0006122">
    <property type="term" value="P:mitochondrial electron transport, ubiquinol to cytochrome c"/>
    <property type="evidence" value="ECO:0000318"/>
    <property type="project" value="GO_Central"/>
</dbReference>
<dbReference type="OrthoDB" id="405848at2759"/>
<comment type="subcellular location">
    <subcellularLocation>
        <location evidence="1">Mitochondrion inner membrane</location>
        <topology evidence="1">Peripheral membrane protein</topology>
        <orientation evidence="1">Intermembrane side</orientation>
    </subcellularLocation>
</comment>
<dbReference type="PANTHER" id="PTHR15336:SF0">
    <property type="entry name" value="CYTOCHROME B-C1 COMPLEX SUBUNIT 6, MITOCHONDRIAL"/>
    <property type="match status" value="1"/>
</dbReference>
<comment type="similarity">
    <text evidence="2">Belongs to the UQCRH/QCR6 family.</text>
</comment>
<evidence type="ECO:0000256" key="7">
    <source>
        <dbReference type="ARBA" id="ARBA00023128"/>
    </source>
</evidence>
<feature type="domain" description="Ubiquinol-cytochrome C reductase hinge" evidence="14">
    <location>
        <begin position="131"/>
        <end position="192"/>
    </location>
</feature>
<reference evidence="15" key="3">
    <citation type="submission" date="2020-12" db="UniProtKB">
        <authorList>
            <consortium name="EnsemblPlants"/>
        </authorList>
    </citation>
    <scope>IDENTIFICATION</scope>
</reference>
<dbReference type="Proteomes" id="UP000006727">
    <property type="component" value="Chromosome 26"/>
</dbReference>
<dbReference type="InterPro" id="IPR036811">
    <property type="entry name" value="Ubol_cytC_Rdtase_hinge_dom_sf"/>
</dbReference>
<evidence type="ECO:0000256" key="12">
    <source>
        <dbReference type="SAM" id="MobiDB-lite"/>
    </source>
</evidence>
<evidence type="ECO:0000256" key="4">
    <source>
        <dbReference type="ARBA" id="ARBA00022660"/>
    </source>
</evidence>
<feature type="compositionally biased region" description="Basic and acidic residues" evidence="12">
    <location>
        <begin position="1"/>
        <end position="36"/>
    </location>
</feature>
<dbReference type="PANTHER" id="PTHR15336">
    <property type="entry name" value="UBIQUINOL-CYTOCHROME C REDUCTASE COMPLEX 7.8 KDA PROTEIN"/>
    <property type="match status" value="1"/>
</dbReference>
<organism evidence="15 16">
    <name type="scientific">Physcomitrium patens</name>
    <name type="common">Spreading-leaved earth moss</name>
    <name type="synonym">Physcomitrella patens</name>
    <dbReference type="NCBI Taxonomy" id="3218"/>
    <lineage>
        <taxon>Eukaryota</taxon>
        <taxon>Viridiplantae</taxon>
        <taxon>Streptophyta</taxon>
        <taxon>Embryophyta</taxon>
        <taxon>Bryophyta</taxon>
        <taxon>Bryophytina</taxon>
        <taxon>Bryopsida</taxon>
        <taxon>Funariidae</taxon>
        <taxon>Funariales</taxon>
        <taxon>Funariaceae</taxon>
        <taxon>Physcomitrium</taxon>
    </lineage>
</organism>
<dbReference type="InParanoid" id="A0A7I4CS68"/>
<dbReference type="SUPFAM" id="SSF81531">
    <property type="entry name" value="Non-heme 11 kDa protein of cytochrome bc1 complex (Ubiquinol-cytochrome c reductase)"/>
    <property type="match status" value="1"/>
</dbReference>